<evidence type="ECO:0000256" key="4">
    <source>
        <dbReference type="RuleBase" id="RU004262"/>
    </source>
</evidence>
<protein>
    <recommendedName>
        <fullName evidence="7">Lipase domain-containing protein</fullName>
    </recommendedName>
</protein>
<dbReference type="Gene3D" id="3.40.50.1820">
    <property type="entry name" value="alpha/beta hydrolase"/>
    <property type="match status" value="1"/>
</dbReference>
<dbReference type="VEuPathDB" id="VectorBase:SCAU008314"/>
<keyword evidence="9" id="KW-1185">Reference proteome</keyword>
<reference evidence="8" key="1">
    <citation type="submission" date="2020-05" db="UniProtKB">
        <authorList>
            <consortium name="EnsemblMetazoa"/>
        </authorList>
    </citation>
    <scope>IDENTIFICATION</scope>
    <source>
        <strain evidence="8">USDA</strain>
    </source>
</reference>
<dbReference type="GO" id="GO:0005615">
    <property type="term" value="C:extracellular space"/>
    <property type="evidence" value="ECO:0007669"/>
    <property type="project" value="TreeGrafter"/>
</dbReference>
<feature type="chain" id="PRO_5009326710" description="Lipase domain-containing protein" evidence="6">
    <location>
        <begin position="20"/>
        <end position="444"/>
    </location>
</feature>
<dbReference type="KEGG" id="scac:106082276"/>
<comment type="similarity">
    <text evidence="2 4">Belongs to the AB hydrolase superfamily. Lipase family.</text>
</comment>
<keyword evidence="6" id="KW-0732">Signal</keyword>
<dbReference type="PANTHER" id="PTHR11610">
    <property type="entry name" value="LIPASE"/>
    <property type="match status" value="1"/>
</dbReference>
<comment type="subcellular location">
    <subcellularLocation>
        <location evidence="1">Secreted</location>
    </subcellularLocation>
</comment>
<dbReference type="OrthoDB" id="199913at2759"/>
<evidence type="ECO:0000256" key="2">
    <source>
        <dbReference type="ARBA" id="ARBA00010701"/>
    </source>
</evidence>
<dbReference type="GO" id="GO:0017171">
    <property type="term" value="F:serine hydrolase activity"/>
    <property type="evidence" value="ECO:0007669"/>
    <property type="project" value="TreeGrafter"/>
</dbReference>
<gene>
    <name evidence="8" type="primary">106082276</name>
</gene>
<dbReference type="Pfam" id="PF00151">
    <property type="entry name" value="Lipase"/>
    <property type="match status" value="1"/>
</dbReference>
<accession>A0A1I8PID3</accession>
<evidence type="ECO:0000313" key="9">
    <source>
        <dbReference type="Proteomes" id="UP000095300"/>
    </source>
</evidence>
<dbReference type="GO" id="GO:0016042">
    <property type="term" value="P:lipid catabolic process"/>
    <property type="evidence" value="ECO:0007669"/>
    <property type="project" value="TreeGrafter"/>
</dbReference>
<feature type="region of interest" description="Disordered" evidence="5">
    <location>
        <begin position="398"/>
        <end position="444"/>
    </location>
</feature>
<dbReference type="CDD" id="cd00707">
    <property type="entry name" value="Pancreat_lipase_like"/>
    <property type="match status" value="1"/>
</dbReference>
<evidence type="ECO:0000256" key="1">
    <source>
        <dbReference type="ARBA" id="ARBA00004613"/>
    </source>
</evidence>
<dbReference type="PANTHER" id="PTHR11610:SF169">
    <property type="entry name" value="GH15759P-RELATED"/>
    <property type="match status" value="1"/>
</dbReference>
<dbReference type="InterPro" id="IPR013818">
    <property type="entry name" value="Lipase"/>
</dbReference>
<evidence type="ECO:0000256" key="3">
    <source>
        <dbReference type="ARBA" id="ARBA00022525"/>
    </source>
</evidence>
<feature type="signal peptide" evidence="6">
    <location>
        <begin position="1"/>
        <end position="19"/>
    </location>
</feature>
<name>A0A1I8PID3_STOCA</name>
<evidence type="ECO:0000259" key="7">
    <source>
        <dbReference type="Pfam" id="PF00151"/>
    </source>
</evidence>
<keyword evidence="3" id="KW-0964">Secreted</keyword>
<evidence type="ECO:0000256" key="5">
    <source>
        <dbReference type="SAM" id="MobiDB-lite"/>
    </source>
</evidence>
<evidence type="ECO:0000256" key="6">
    <source>
        <dbReference type="SAM" id="SignalP"/>
    </source>
</evidence>
<organism evidence="8 9">
    <name type="scientific">Stomoxys calcitrans</name>
    <name type="common">Stable fly</name>
    <name type="synonym">Conops calcitrans</name>
    <dbReference type="NCBI Taxonomy" id="35570"/>
    <lineage>
        <taxon>Eukaryota</taxon>
        <taxon>Metazoa</taxon>
        <taxon>Ecdysozoa</taxon>
        <taxon>Arthropoda</taxon>
        <taxon>Hexapoda</taxon>
        <taxon>Insecta</taxon>
        <taxon>Pterygota</taxon>
        <taxon>Neoptera</taxon>
        <taxon>Endopterygota</taxon>
        <taxon>Diptera</taxon>
        <taxon>Brachycera</taxon>
        <taxon>Muscomorpha</taxon>
        <taxon>Muscoidea</taxon>
        <taxon>Muscidae</taxon>
        <taxon>Stomoxys</taxon>
    </lineage>
</organism>
<dbReference type="InterPro" id="IPR029058">
    <property type="entry name" value="AB_hydrolase_fold"/>
</dbReference>
<feature type="domain" description="Lipase" evidence="7">
    <location>
        <begin position="40"/>
        <end position="328"/>
    </location>
</feature>
<dbReference type="EnsemblMetazoa" id="SCAU008314-RC">
    <property type="protein sequence ID" value="SCAU008314-PC"/>
    <property type="gene ID" value="SCAU008314"/>
</dbReference>
<dbReference type="FunFam" id="3.40.50.1820:FF:000122">
    <property type="entry name" value="Vitellogenin-3-like Protein"/>
    <property type="match status" value="1"/>
</dbReference>
<feature type="compositionally biased region" description="Low complexity" evidence="5">
    <location>
        <begin position="398"/>
        <end position="410"/>
    </location>
</feature>
<sequence>MALPATSALCSIFTLLIAGSPIFYSPTPRGFCSNCCEIKERDDIKFMLYTRKNPFKAQNLYLSDDKRLRKSNFNFNYPLVIYLHGFSESATGERQSSQEIKDAFLKTGNYNVILIDWSAMTAVPWYANAVENLPVAARYMARFIRFLVQKGFAAKNMHLIGFSLGAEVSGFIGKQLQEWSILLPRITGLDPALPLFEDGSVNRRLSPSDAQFVDIIHTDGGILGNPEAMGHVDFYPNGGHALQPGCARQEIANNRWLGILIGCSHQRAWEYFIESVHYPMAFPANRCEPSKLFGTCRDGGNGKAFMGYGADKRLRGKFFLDTNGEPPYGRNTLGGPSAYRKAASLTLLPLQWQLQQQQQQQQKQPNNNVTTQSVQQNDTLIDVVVTISAPILTTTKAPKTTTTTTLSSAKETTKGKNVAATGIGPSEPVIGGTSGSGSKTNLAR</sequence>
<dbReference type="AlphaFoldDB" id="A0A1I8PID3"/>
<dbReference type="InterPro" id="IPR000734">
    <property type="entry name" value="TAG_lipase"/>
</dbReference>
<proteinExistence type="inferred from homology"/>
<dbReference type="SUPFAM" id="SSF53474">
    <property type="entry name" value="alpha/beta-Hydrolases"/>
    <property type="match status" value="1"/>
</dbReference>
<dbReference type="STRING" id="35570.A0A1I8PID3"/>
<dbReference type="Proteomes" id="UP000095300">
    <property type="component" value="Unassembled WGS sequence"/>
</dbReference>
<dbReference type="PRINTS" id="PR00821">
    <property type="entry name" value="TAGLIPASE"/>
</dbReference>
<evidence type="ECO:0000313" key="8">
    <source>
        <dbReference type="EnsemblMetazoa" id="SCAU008314-PC"/>
    </source>
</evidence>
<dbReference type="InterPro" id="IPR033906">
    <property type="entry name" value="Lipase_N"/>
</dbReference>
<dbReference type="GO" id="GO:0016298">
    <property type="term" value="F:lipase activity"/>
    <property type="evidence" value="ECO:0007669"/>
    <property type="project" value="InterPro"/>
</dbReference>